<dbReference type="InterPro" id="IPR012914">
    <property type="entry name" value="PucR_dom"/>
</dbReference>
<dbReference type="Pfam" id="PF17853">
    <property type="entry name" value="GGDEF_2"/>
    <property type="match status" value="1"/>
</dbReference>
<evidence type="ECO:0000313" key="6">
    <source>
        <dbReference type="Proteomes" id="UP001305702"/>
    </source>
</evidence>
<keyword evidence="6" id="KW-1185">Reference proteome</keyword>
<name>A0AA96LE41_9BACL</name>
<evidence type="ECO:0000259" key="2">
    <source>
        <dbReference type="Pfam" id="PF07905"/>
    </source>
</evidence>
<dbReference type="PANTHER" id="PTHR33744">
    <property type="entry name" value="CARBOHYDRATE DIACID REGULATOR"/>
    <property type="match status" value="1"/>
</dbReference>
<evidence type="ECO:0000259" key="4">
    <source>
        <dbReference type="Pfam" id="PF17853"/>
    </source>
</evidence>
<proteinExistence type="inferred from homology"/>
<dbReference type="InterPro" id="IPR041522">
    <property type="entry name" value="CdaR_GGDEF"/>
</dbReference>
<feature type="domain" description="CdaR GGDEF-like" evidence="4">
    <location>
        <begin position="297"/>
        <end position="408"/>
    </location>
</feature>
<reference evidence="5 6" key="1">
    <citation type="submission" date="2022-02" db="EMBL/GenBank/DDBJ databases">
        <title>Paenibacillus sp. MBLB1776 Whole Genome Shotgun Sequencing.</title>
        <authorList>
            <person name="Hwang C.Y."/>
            <person name="Cho E.-S."/>
            <person name="Seo M.-J."/>
        </authorList>
    </citation>
    <scope>NUCLEOTIDE SEQUENCE [LARGE SCALE GENOMIC DNA]</scope>
    <source>
        <strain evidence="5 6">MBLB1776</strain>
    </source>
</reference>
<dbReference type="InterPro" id="IPR051448">
    <property type="entry name" value="CdaR-like_regulators"/>
</dbReference>
<sequence>MDGVSVGEMIRARPHLFASSSVLGGTGGLGRLITNVNVMEVPDVHNWVRPGDLLLTTAFSIKDNEQAQLQLIPLLKEAKIAAIAIKTKRYMEQVPARMIEMADACELPIVELADNVSYSQMLQEMMDEIMRYKARLLADIQEGIQQITNAMVMGENLQVFVETVAGCLGHPVAFAALTGETVASDSSRPVPWPDALPKNGEWPEEHRVDGNPMLIGREEDGTLTVIVPVERGGRNAGYLIGWEAPEGAYLKLVSLLPHAAKLLMLQLTKLESLLHLKENHKDKFMKKWILGELTGKESILLGAAEVGLQLKGSYRVGTGHASRMMSDPEQARLRAALTQKDILFLGMGKELVFLLPPQLYAKEKRVARFQEEVQALLSHHRLIFGFSPVHPPETAAAGLLEAREAVEIGPRVFPDKTLFFFEDMRYHRLVKLIAEHDKLKTALLHFLEPLLAYDQKNQSQLLDTLIHYFRCNGSIKETSQVLFCHYNSVVYRMERIQQVLDANLNDPEQRLQAQLAVLVYDYFRRLSMTP</sequence>
<dbReference type="Pfam" id="PF07905">
    <property type="entry name" value="PucR"/>
    <property type="match status" value="1"/>
</dbReference>
<gene>
    <name evidence="5" type="ORF">MJA45_04790</name>
</gene>
<accession>A0AA96LE41</accession>
<dbReference type="KEGG" id="paun:MJA45_04790"/>
<evidence type="ECO:0000256" key="1">
    <source>
        <dbReference type="ARBA" id="ARBA00006754"/>
    </source>
</evidence>
<organism evidence="5 6">
    <name type="scientific">Paenibacillus aurantius</name>
    <dbReference type="NCBI Taxonomy" id="2918900"/>
    <lineage>
        <taxon>Bacteria</taxon>
        <taxon>Bacillati</taxon>
        <taxon>Bacillota</taxon>
        <taxon>Bacilli</taxon>
        <taxon>Bacillales</taxon>
        <taxon>Paenibacillaceae</taxon>
        <taxon>Paenibacillus</taxon>
    </lineage>
</organism>
<evidence type="ECO:0000259" key="3">
    <source>
        <dbReference type="Pfam" id="PF13556"/>
    </source>
</evidence>
<dbReference type="EMBL" id="CP130318">
    <property type="protein sequence ID" value="WNQ12369.1"/>
    <property type="molecule type" value="Genomic_DNA"/>
</dbReference>
<dbReference type="Pfam" id="PF13556">
    <property type="entry name" value="HTH_30"/>
    <property type="match status" value="1"/>
</dbReference>
<feature type="domain" description="PucR C-terminal helix-turn-helix" evidence="3">
    <location>
        <begin position="461"/>
        <end position="518"/>
    </location>
</feature>
<dbReference type="RefSeq" id="WP_315606146.1">
    <property type="nucleotide sequence ID" value="NZ_CP130318.1"/>
</dbReference>
<comment type="similarity">
    <text evidence="1">Belongs to the CdaR family.</text>
</comment>
<dbReference type="AlphaFoldDB" id="A0AA96LE41"/>
<dbReference type="InterPro" id="IPR025736">
    <property type="entry name" value="PucR_C-HTH_dom"/>
</dbReference>
<feature type="domain" description="Purine catabolism PurC-like" evidence="2">
    <location>
        <begin position="13"/>
        <end position="129"/>
    </location>
</feature>
<dbReference type="InterPro" id="IPR042070">
    <property type="entry name" value="PucR_C-HTH_sf"/>
</dbReference>
<dbReference type="Gene3D" id="1.10.10.2840">
    <property type="entry name" value="PucR C-terminal helix-turn-helix domain"/>
    <property type="match status" value="1"/>
</dbReference>
<dbReference type="Proteomes" id="UP001305702">
    <property type="component" value="Chromosome"/>
</dbReference>
<evidence type="ECO:0000313" key="5">
    <source>
        <dbReference type="EMBL" id="WNQ12369.1"/>
    </source>
</evidence>
<dbReference type="PANTHER" id="PTHR33744:SF15">
    <property type="entry name" value="CARBOHYDRATE DIACID REGULATOR"/>
    <property type="match status" value="1"/>
</dbReference>
<protein>
    <submittedName>
        <fullName evidence="5">PucR family transcriptional regulator ligand-binding domain-containing protein</fullName>
    </submittedName>
</protein>